<keyword evidence="4" id="KW-0677">Repeat</keyword>
<dbReference type="GO" id="GO:0005930">
    <property type="term" value="C:axoneme"/>
    <property type="evidence" value="ECO:0007669"/>
    <property type="project" value="UniProtKB-SubCell"/>
</dbReference>
<organism evidence="12 13">
    <name type="scientific">Macrostomum lignano</name>
    <dbReference type="NCBI Taxonomy" id="282301"/>
    <lineage>
        <taxon>Eukaryota</taxon>
        <taxon>Metazoa</taxon>
        <taxon>Spiralia</taxon>
        <taxon>Lophotrochozoa</taxon>
        <taxon>Platyhelminthes</taxon>
        <taxon>Rhabditophora</taxon>
        <taxon>Macrostomorpha</taxon>
        <taxon>Macrostomida</taxon>
        <taxon>Macrostomidae</taxon>
        <taxon>Macrostomum</taxon>
    </lineage>
</organism>
<dbReference type="Pfam" id="PF25828">
    <property type="entry name" value="CC_Cfap43"/>
    <property type="match status" value="1"/>
</dbReference>
<dbReference type="InterPro" id="IPR036322">
    <property type="entry name" value="WD40_repeat_dom_sf"/>
</dbReference>
<feature type="compositionally biased region" description="Acidic residues" evidence="11">
    <location>
        <begin position="1094"/>
        <end position="1107"/>
    </location>
</feature>
<keyword evidence="13" id="KW-1185">Reference proteome</keyword>
<gene>
    <name evidence="12" type="ORF">BOX15_Mlig002168g2</name>
</gene>
<keyword evidence="5 10" id="KW-0175">Coiled coil</keyword>
<evidence type="ECO:0000256" key="2">
    <source>
        <dbReference type="ARBA" id="ARBA00022490"/>
    </source>
</evidence>
<evidence type="ECO:0000256" key="11">
    <source>
        <dbReference type="SAM" id="MobiDB-lite"/>
    </source>
</evidence>
<keyword evidence="3" id="KW-0853">WD repeat</keyword>
<name>A0A267EGY7_9PLAT</name>
<protein>
    <recommendedName>
        <fullName evidence="9">Cilia- and flagella-associated protein 43</fullName>
    </recommendedName>
</protein>
<evidence type="ECO:0000256" key="6">
    <source>
        <dbReference type="ARBA" id="ARBA00023212"/>
    </source>
</evidence>
<dbReference type="PANTHER" id="PTHR14885:SF1">
    <property type="entry name" value="CILIA- AND FLAGELLA-ASSOCIATED PROTEIN 43"/>
    <property type="match status" value="1"/>
</dbReference>
<feature type="compositionally biased region" description="Polar residues" evidence="11">
    <location>
        <begin position="914"/>
        <end position="927"/>
    </location>
</feature>
<accession>A0A267EGY7</accession>
<evidence type="ECO:0000256" key="5">
    <source>
        <dbReference type="ARBA" id="ARBA00023054"/>
    </source>
</evidence>
<evidence type="ECO:0000256" key="3">
    <source>
        <dbReference type="ARBA" id="ARBA00022574"/>
    </source>
</evidence>
<dbReference type="GO" id="GO:0003341">
    <property type="term" value="P:cilium movement"/>
    <property type="evidence" value="ECO:0007669"/>
    <property type="project" value="UniProtKB-ARBA"/>
</dbReference>
<evidence type="ECO:0000256" key="8">
    <source>
        <dbReference type="ARBA" id="ARBA00023605"/>
    </source>
</evidence>
<dbReference type="PANTHER" id="PTHR14885">
    <property type="entry name" value="CILIA- AND FLAGELLA-ASSOCIATED PROTEIN 43-RELATED"/>
    <property type="match status" value="1"/>
</dbReference>
<comment type="caution">
    <text evidence="12">The sequence shown here is derived from an EMBL/GenBank/DDBJ whole genome shotgun (WGS) entry which is preliminary data.</text>
</comment>
<dbReference type="InterPro" id="IPR015943">
    <property type="entry name" value="WD40/YVTN_repeat-like_dom_sf"/>
</dbReference>
<feature type="compositionally biased region" description="Basic and acidic residues" evidence="11">
    <location>
        <begin position="1080"/>
        <end position="1091"/>
    </location>
</feature>
<evidence type="ECO:0000256" key="1">
    <source>
        <dbReference type="ARBA" id="ARBA00004430"/>
    </source>
</evidence>
<evidence type="ECO:0000256" key="9">
    <source>
        <dbReference type="ARBA" id="ARBA00023662"/>
    </source>
</evidence>
<evidence type="ECO:0000256" key="10">
    <source>
        <dbReference type="SAM" id="Coils"/>
    </source>
</evidence>
<comment type="similarity">
    <text evidence="8">Belongs to the CFAP43 family.</text>
</comment>
<feature type="region of interest" description="Disordered" evidence="11">
    <location>
        <begin position="1080"/>
        <end position="1110"/>
    </location>
</feature>
<dbReference type="GO" id="GO:0060271">
    <property type="term" value="P:cilium assembly"/>
    <property type="evidence" value="ECO:0007669"/>
    <property type="project" value="TreeGrafter"/>
</dbReference>
<dbReference type="Gene3D" id="2.130.10.10">
    <property type="entry name" value="YVTN repeat-like/Quinoprotein amine dehydrogenase"/>
    <property type="match status" value="3"/>
</dbReference>
<feature type="coiled-coil region" evidence="10">
    <location>
        <begin position="1289"/>
        <end position="1330"/>
    </location>
</feature>
<keyword evidence="2" id="KW-0963">Cytoplasm</keyword>
<dbReference type="STRING" id="282301.A0A267EGY7"/>
<feature type="coiled-coil region" evidence="10">
    <location>
        <begin position="1546"/>
        <end position="1573"/>
    </location>
</feature>
<evidence type="ECO:0000313" key="13">
    <source>
        <dbReference type="Proteomes" id="UP000215902"/>
    </source>
</evidence>
<dbReference type="Proteomes" id="UP000215902">
    <property type="component" value="Unassembled WGS sequence"/>
</dbReference>
<feature type="compositionally biased region" description="Polar residues" evidence="11">
    <location>
        <begin position="677"/>
        <end position="696"/>
    </location>
</feature>
<dbReference type="OrthoDB" id="535167at2759"/>
<feature type="non-terminal residue" evidence="12">
    <location>
        <position position="1"/>
    </location>
</feature>
<proteinExistence type="inferred from homology"/>
<reference evidence="12 13" key="1">
    <citation type="submission" date="2017-06" db="EMBL/GenBank/DDBJ databases">
        <title>A platform for efficient transgenesis in Macrostomum lignano, a flatworm model organism for stem cell research.</title>
        <authorList>
            <person name="Berezikov E."/>
        </authorList>
    </citation>
    <scope>NUCLEOTIDE SEQUENCE [LARGE SCALE GENOMIC DNA]</scope>
    <source>
        <strain evidence="12">DV1</strain>
        <tissue evidence="12">Whole organism</tissue>
    </source>
</reference>
<feature type="region of interest" description="Disordered" evidence="11">
    <location>
        <begin position="883"/>
        <end position="927"/>
    </location>
</feature>
<keyword evidence="6" id="KW-0206">Cytoskeleton</keyword>
<dbReference type="EMBL" id="NIVC01002111">
    <property type="protein sequence ID" value="PAA60793.1"/>
    <property type="molecule type" value="Genomic_DNA"/>
</dbReference>
<dbReference type="SMART" id="SM00320">
    <property type="entry name" value="WD40"/>
    <property type="match status" value="6"/>
</dbReference>
<feature type="region of interest" description="Disordered" evidence="11">
    <location>
        <begin position="677"/>
        <end position="713"/>
    </location>
</feature>
<evidence type="ECO:0000256" key="4">
    <source>
        <dbReference type="ARBA" id="ARBA00022737"/>
    </source>
</evidence>
<dbReference type="SUPFAM" id="SSF50978">
    <property type="entry name" value="WD40 repeat-like"/>
    <property type="match status" value="2"/>
</dbReference>
<dbReference type="InterPro" id="IPR001680">
    <property type="entry name" value="WD40_rpt"/>
</dbReference>
<sequence>FYNLINYRHLQFNMAASKTNLSWCQGYDGGKVWFVADNVVCHACGNNVKFHTEGATAAVDFRHELRNLGQLATQQQNRLFAIAESGVLKPRIQVYSYPDMKCVGPPLEGSAELEITALAFSSSEYLYAATGLPDFSLCLWDYGKGRLLARVAMPQVTLVQLLVSPMNWRLAAMLHGSKVTVFEVERCQELFQINSVTHRLPPADAEVGTVQECDPAGAKSRVPTRSSTAGRQRGLVDLPESAVAGLDPEYAAEFEEYRDLATCPERMSGRSLAWSELDRDFYVGCTEGCLVRYDDDRRVIRVLHRPAAGASASPRQPDMIAEEAEDSEDLVAAEPAAPAAAPADPVSFDQLSLSTRGLYAAGDSLHLVTFAPGGGDFYVRGVEQLDSAGSGPVCSLSANIRHAKLAIGSSEGGICLLNVDDSASSSSAATQPLYRCRSGGFVGAASLPGGSGGLVASVRDNGLVQVWDSNSGGALLSSLELDVEAASFAGNPTANVVLVGGRDGSVSAVDLGKPREPRLLCRRQLHQGCPVAKVVVDPTGRLFVTAAADGRAFVGWARPSKSFDILGGVSVPGQVQDMSVCGVGVEDGAIQVLALAKLPGQNDPGHVTFFEISDELMKNPAQFYGPNRGLFEDSAVKRQAYRLDASGYGCTLFGGERPRFYTIGKSTRQLLLYPLPTNQKGQQPQQHFESQRSVTPESEVAFTSRGPKSSVDLTASLPQRQQLQGRQGTALWRLSMASVSRHLAQQRAIEEAVNQRPDEDEVPEDQILSANVAASPEVFAEDSEMQLKIHLSKLALLVYGCDGHVTVVDLEKNAIAVKVRAHSYTNGGVLSAALSLDGKSLLTTGYDGSLCRFSVRLPDELSAKFTDWELAFSSDRMSAITAENEASAGMPTWTQPTERPERRVSECDDDGAASGTSSARRVSNSTWLHDQEREALAEEDRKYADKKTELRDRLSEMRSHIKAMVDKNAAESDELERLDPHEFELDLDEQAKFGQETDSEVASVRKRIGLENLAKKFLAEVIKRECWEEMEVKGRSIVTFGAPLEVSNYPLRPQTKEEQDRLDQVAKRRVIEIQEAKDRRELLDSHSKDQQAEGADEETQEQQEEQDSITLQGSAAERFGILKSMFYSQFELHSREQKINQIVLLQDSIRHIKTGFNKAFNEVYKKKDQEMSKIRERNLRVKKIVSDLGLPTAVSDPNFVAVEKPELLFTVSDSEVTVEKYLTPEQQKKLVEERQAEEDRLRRERLDNWRERGLDKMMGGVLEVHKEDELKKDIPKPAFMINKQETEWNEEERKAAEDYERRVRELQEEREKYRKQLEAELKKLQGLTEDNMTSFDQELRQLFSLKVKTQSAVVHEELKIYRLRLALLIEEELSVREQELASQLTKRRAALEDLGPLIDRSRKLVKTQDEQIQYAKSDNEYMEKNFSAFKKEFPEISAAMADTLHKMYKKKLPQLKIKAGLGEAPFNPYGNRPTTASRQEGARQALGQVLREQDDERHMPSGLDAHVWQRFCQLRRAKREKELLIGDMTLALSEFQAFVTKRESEYNQMQSDAENLKLLQEQLANQRAQFANNLEVQLLVKQGQVEVEPRDDFIIDFADSLLLSRGVVEDLNSKIKTLGEAKVRFMEEAKDSKKTFRRLEWELRGMRMDAEDLINKLRDINSFKITREIQRYLSTEDYDGLINSEIQKLDQAIELMKKHHAKMIEMKQARLKELSEVKSGQLAKRNERLDAELEEMNVGVNERVHIEETNAEKRDESHAAKKRYEQILQRQRLVDLAKAQAKEVAVLRAEVERLRMRTFPALVHTK</sequence>
<keyword evidence="7" id="KW-0966">Cell projection</keyword>
<comment type="subcellular location">
    <subcellularLocation>
        <location evidence="1">Cytoplasm</location>
        <location evidence="1">Cytoskeleton</location>
        <location evidence="1">Cilium axoneme</location>
    </subcellularLocation>
</comment>
<evidence type="ECO:0000313" key="12">
    <source>
        <dbReference type="EMBL" id="PAA60793.1"/>
    </source>
</evidence>
<evidence type="ECO:0000256" key="7">
    <source>
        <dbReference type="ARBA" id="ARBA00023273"/>
    </source>
</evidence>